<dbReference type="GeneID" id="110090345"/>
<evidence type="ECO:0000256" key="5">
    <source>
        <dbReference type="ARBA" id="ARBA00022833"/>
    </source>
</evidence>
<proteinExistence type="predicted"/>
<dbReference type="InterPro" id="IPR050331">
    <property type="entry name" value="Zinc_finger"/>
</dbReference>
<feature type="domain" description="C2H2-type" evidence="9">
    <location>
        <begin position="438"/>
        <end position="465"/>
    </location>
</feature>
<evidence type="ECO:0000256" key="2">
    <source>
        <dbReference type="ARBA" id="ARBA00022723"/>
    </source>
</evidence>
<dbReference type="PROSITE" id="PS00028">
    <property type="entry name" value="ZINC_FINGER_C2H2_1"/>
    <property type="match status" value="11"/>
</dbReference>
<name>A0A6J0VBL9_9SAUR</name>
<feature type="domain" description="C2H2-type" evidence="9">
    <location>
        <begin position="578"/>
        <end position="605"/>
    </location>
</feature>
<protein>
    <submittedName>
        <fullName evidence="12">Uncharacterized protein</fullName>
    </submittedName>
</protein>
<dbReference type="PANTHER" id="PTHR16515:SF66">
    <property type="entry name" value="C2H2-TYPE DOMAIN-CONTAINING PROTEIN"/>
    <property type="match status" value="1"/>
</dbReference>
<accession>A0A6J0VBL9</accession>
<dbReference type="SMART" id="SM00431">
    <property type="entry name" value="SCAN"/>
    <property type="match status" value="1"/>
</dbReference>
<evidence type="ECO:0000259" key="9">
    <source>
        <dbReference type="PROSITE" id="PS50157"/>
    </source>
</evidence>
<evidence type="ECO:0000256" key="4">
    <source>
        <dbReference type="ARBA" id="ARBA00022771"/>
    </source>
</evidence>
<dbReference type="InParanoid" id="A0A6J0VBL9"/>
<dbReference type="InterPro" id="IPR038269">
    <property type="entry name" value="SCAN_sf"/>
</dbReference>
<dbReference type="AlphaFoldDB" id="A0A6J0VBL9"/>
<comment type="subcellular location">
    <subcellularLocation>
        <location evidence="1">Nucleus</location>
    </subcellularLocation>
</comment>
<feature type="compositionally biased region" description="Basic and acidic residues" evidence="8">
    <location>
        <begin position="12"/>
        <end position="26"/>
    </location>
</feature>
<feature type="domain" description="SCAN box" evidence="10">
    <location>
        <begin position="144"/>
        <end position="222"/>
    </location>
</feature>
<feature type="domain" description="C2H2-type" evidence="9">
    <location>
        <begin position="606"/>
        <end position="633"/>
    </location>
</feature>
<dbReference type="Proteomes" id="UP001652642">
    <property type="component" value="Chromosome 2"/>
</dbReference>
<dbReference type="GO" id="GO:0008270">
    <property type="term" value="F:zinc ion binding"/>
    <property type="evidence" value="ECO:0007669"/>
    <property type="project" value="UniProtKB-KW"/>
</dbReference>
<evidence type="ECO:0000256" key="7">
    <source>
        <dbReference type="PROSITE-ProRule" id="PRU00042"/>
    </source>
</evidence>
<keyword evidence="11" id="KW-1185">Reference proteome</keyword>
<feature type="domain" description="C2H2-type" evidence="9">
    <location>
        <begin position="662"/>
        <end position="689"/>
    </location>
</feature>
<dbReference type="Pfam" id="PF13912">
    <property type="entry name" value="zf-C2H2_6"/>
    <property type="match status" value="1"/>
</dbReference>
<dbReference type="PANTHER" id="PTHR16515">
    <property type="entry name" value="PR DOMAIN ZINC FINGER PROTEIN"/>
    <property type="match status" value="1"/>
</dbReference>
<dbReference type="GO" id="GO:0005634">
    <property type="term" value="C:nucleus"/>
    <property type="evidence" value="ECO:0007669"/>
    <property type="project" value="UniProtKB-SubCell"/>
</dbReference>
<dbReference type="Pfam" id="PF00096">
    <property type="entry name" value="zf-C2H2"/>
    <property type="match status" value="10"/>
</dbReference>
<evidence type="ECO:0000313" key="11">
    <source>
        <dbReference type="Proteomes" id="UP001652642"/>
    </source>
</evidence>
<gene>
    <name evidence="12" type="primary">LOC110090345</name>
</gene>
<dbReference type="Pfam" id="PF02023">
    <property type="entry name" value="SCAN"/>
    <property type="match status" value="1"/>
</dbReference>
<reference evidence="11" key="1">
    <citation type="submission" date="2025-05" db="UniProtKB">
        <authorList>
            <consortium name="RefSeq"/>
        </authorList>
    </citation>
    <scope>NUCLEOTIDE SEQUENCE [LARGE SCALE GENOMIC DNA]</scope>
</reference>
<keyword evidence="2" id="KW-0479">Metal-binding</keyword>
<keyword evidence="5" id="KW-0862">Zinc</keyword>
<feature type="domain" description="C2H2-type" evidence="9">
    <location>
        <begin position="718"/>
        <end position="745"/>
    </location>
</feature>
<dbReference type="Gene3D" id="3.30.160.60">
    <property type="entry name" value="Classic Zinc Finger"/>
    <property type="match status" value="11"/>
</dbReference>
<evidence type="ECO:0000256" key="8">
    <source>
        <dbReference type="SAM" id="MobiDB-lite"/>
    </source>
</evidence>
<dbReference type="InterPro" id="IPR013087">
    <property type="entry name" value="Znf_C2H2_type"/>
</dbReference>
<evidence type="ECO:0000256" key="6">
    <source>
        <dbReference type="ARBA" id="ARBA00023242"/>
    </source>
</evidence>
<feature type="domain" description="C2H2-type" evidence="9">
    <location>
        <begin position="522"/>
        <end position="549"/>
    </location>
</feature>
<evidence type="ECO:0000259" key="10">
    <source>
        <dbReference type="PROSITE" id="PS50804"/>
    </source>
</evidence>
<organism evidence="11 12">
    <name type="scientific">Pogona vitticeps</name>
    <name type="common">central bearded dragon</name>
    <dbReference type="NCBI Taxonomy" id="103695"/>
    <lineage>
        <taxon>Eukaryota</taxon>
        <taxon>Metazoa</taxon>
        <taxon>Chordata</taxon>
        <taxon>Craniata</taxon>
        <taxon>Vertebrata</taxon>
        <taxon>Euteleostomi</taxon>
        <taxon>Lepidosauria</taxon>
        <taxon>Squamata</taxon>
        <taxon>Bifurcata</taxon>
        <taxon>Unidentata</taxon>
        <taxon>Episquamata</taxon>
        <taxon>Toxicofera</taxon>
        <taxon>Iguania</taxon>
        <taxon>Acrodonta</taxon>
        <taxon>Agamidae</taxon>
        <taxon>Amphibolurinae</taxon>
        <taxon>Pogona</taxon>
    </lineage>
</organism>
<feature type="domain" description="C2H2-type" evidence="9">
    <location>
        <begin position="634"/>
        <end position="661"/>
    </location>
</feature>
<evidence type="ECO:0000256" key="1">
    <source>
        <dbReference type="ARBA" id="ARBA00004123"/>
    </source>
</evidence>
<keyword evidence="4 7" id="KW-0863">Zinc-finger</keyword>
<dbReference type="GO" id="GO:0000981">
    <property type="term" value="F:DNA-binding transcription factor activity, RNA polymerase II-specific"/>
    <property type="evidence" value="ECO:0007669"/>
    <property type="project" value="TreeGrafter"/>
</dbReference>
<feature type="region of interest" description="Disordered" evidence="8">
    <location>
        <begin position="231"/>
        <end position="256"/>
    </location>
</feature>
<feature type="domain" description="C2H2-type" evidence="9">
    <location>
        <begin position="690"/>
        <end position="717"/>
    </location>
</feature>
<dbReference type="Gene3D" id="1.10.4020.10">
    <property type="entry name" value="DNA breaking-rejoining enzymes"/>
    <property type="match status" value="1"/>
</dbReference>
<reference evidence="12" key="2">
    <citation type="submission" date="2025-08" db="UniProtKB">
        <authorList>
            <consortium name="RefSeq"/>
        </authorList>
    </citation>
    <scope>IDENTIFICATION</scope>
</reference>
<evidence type="ECO:0000313" key="12">
    <source>
        <dbReference type="RefSeq" id="XP_020669663.2"/>
    </source>
</evidence>
<evidence type="ECO:0000256" key="3">
    <source>
        <dbReference type="ARBA" id="ARBA00022737"/>
    </source>
</evidence>
<dbReference type="PROSITE" id="PS50804">
    <property type="entry name" value="SCAN_BOX"/>
    <property type="match status" value="1"/>
</dbReference>
<sequence>MEEQDLAGLKQAGERLEERGRGREAVPVDATPKCVSKATSQPVKQESEERLQPGWEAPWSEFQNPPQSNSSSWKNVQPPSQRGGKEFPVSSKRGPDLRSRKKHISQAATGLRDETREADGSLDFSMEVKEEVPDEESPDLELRRQRFRQFCYQEAEGPRKAFGQLWELCHQWLEPERHTKEQILELLILEQFLTILPPAMQSWVREGGPESCSEAVALAEDFLTRPTVAGRCQPSGPRKAGERERGQLPWKLPGPSEEVATNMPVLEQDPSDNLVKLPLAAAEKTGGNTEATLLGSDEMKMNEERKRHLKRLETVELKETLLGKAKGNPCSFQAEEVAVIGRQPDSQSFLENNPEMETETALPCQKGPGCAADEAIGQRKAKKICTECGNLCEVFDLPTDRKAEAEEEFYICPRCGKTFKNGTSLVLPPGPAAAAKPYSCSECGKSFGTKASLLKHKGTHSGEKPYVCSECGKCFTTSSNLIYHNIVHTGEKPHKCSDCGKSFHWKSSLITHERTHTGEKPYACPECGKSFGNSSQLLRHKRVHTGEKPYHCLECGRSFNQIASLIAHKRIHTGEKPYECSECGKSFGTRTNLMMHKRVHTGERPYKCSYCGQSFSQRTHLIIHERTHTGEKPYTCNECGKSFNAKAPLITHRRTHTGENLYQCFQCGKSFSTSSNLLNHNIIHTGEKPHKCSDCGKCFNRKSSLITHQRTHTGEKPYGCFECGKRFISSSDLTKHKKVHRGKRAESAETFYSPVLAGPGSIQPGGQPC</sequence>
<keyword evidence="6" id="KW-0539">Nucleus</keyword>
<feature type="domain" description="C2H2-type" evidence="9">
    <location>
        <begin position="550"/>
        <end position="577"/>
    </location>
</feature>
<keyword evidence="3" id="KW-0677">Repeat</keyword>
<dbReference type="InterPro" id="IPR036236">
    <property type="entry name" value="Znf_C2H2_sf"/>
</dbReference>
<feature type="domain" description="C2H2-type" evidence="9">
    <location>
        <begin position="494"/>
        <end position="521"/>
    </location>
</feature>
<dbReference type="GO" id="GO:0000978">
    <property type="term" value="F:RNA polymerase II cis-regulatory region sequence-specific DNA binding"/>
    <property type="evidence" value="ECO:0007669"/>
    <property type="project" value="TreeGrafter"/>
</dbReference>
<dbReference type="InterPro" id="IPR003309">
    <property type="entry name" value="SCAN_dom"/>
</dbReference>
<dbReference type="OrthoDB" id="40579at2759"/>
<dbReference type="RefSeq" id="XP_020669663.2">
    <property type="nucleotide sequence ID" value="XM_020814004.2"/>
</dbReference>
<dbReference type="PROSITE" id="PS50157">
    <property type="entry name" value="ZINC_FINGER_C2H2_2"/>
    <property type="match status" value="11"/>
</dbReference>
<dbReference type="SUPFAM" id="SSF47353">
    <property type="entry name" value="Retrovirus capsid dimerization domain-like"/>
    <property type="match status" value="1"/>
</dbReference>
<dbReference type="SUPFAM" id="SSF57667">
    <property type="entry name" value="beta-beta-alpha zinc fingers"/>
    <property type="match status" value="6"/>
</dbReference>
<dbReference type="CDD" id="cd07936">
    <property type="entry name" value="SCAN"/>
    <property type="match status" value="1"/>
</dbReference>
<dbReference type="KEGG" id="pvt:110090345"/>
<feature type="region of interest" description="Disordered" evidence="8">
    <location>
        <begin position="1"/>
        <end position="123"/>
    </location>
</feature>
<dbReference type="SMART" id="SM00355">
    <property type="entry name" value="ZnF_C2H2"/>
    <property type="match status" value="11"/>
</dbReference>
<feature type="domain" description="C2H2-type" evidence="9">
    <location>
        <begin position="466"/>
        <end position="493"/>
    </location>
</feature>
<feature type="compositionally biased region" description="Polar residues" evidence="8">
    <location>
        <begin position="61"/>
        <end position="80"/>
    </location>
</feature>